<keyword evidence="1" id="KW-0677">Repeat</keyword>
<keyword evidence="4" id="KW-1133">Transmembrane helix</keyword>
<feature type="transmembrane region" description="Helical" evidence="4">
    <location>
        <begin position="51"/>
        <end position="69"/>
    </location>
</feature>
<dbReference type="PANTHER" id="PTHR24198:SF165">
    <property type="entry name" value="ANKYRIN REPEAT-CONTAINING PROTEIN-RELATED"/>
    <property type="match status" value="1"/>
</dbReference>
<dbReference type="InterPro" id="IPR036770">
    <property type="entry name" value="Ankyrin_rpt-contain_sf"/>
</dbReference>
<feature type="repeat" description="ANK" evidence="3">
    <location>
        <begin position="274"/>
        <end position="306"/>
    </location>
</feature>
<dbReference type="PANTHER" id="PTHR24198">
    <property type="entry name" value="ANKYRIN REPEAT AND PROTEIN KINASE DOMAIN-CONTAINING PROTEIN"/>
    <property type="match status" value="1"/>
</dbReference>
<organism evidence="5 6">
    <name type="scientific">Morchella conica CCBAS932</name>
    <dbReference type="NCBI Taxonomy" id="1392247"/>
    <lineage>
        <taxon>Eukaryota</taxon>
        <taxon>Fungi</taxon>
        <taxon>Dikarya</taxon>
        <taxon>Ascomycota</taxon>
        <taxon>Pezizomycotina</taxon>
        <taxon>Pezizomycetes</taxon>
        <taxon>Pezizales</taxon>
        <taxon>Morchellaceae</taxon>
        <taxon>Morchella</taxon>
    </lineage>
</organism>
<protein>
    <submittedName>
        <fullName evidence="5">Ankyrin</fullName>
    </submittedName>
</protein>
<keyword evidence="6" id="KW-1185">Reference proteome</keyword>
<dbReference type="OrthoDB" id="4772757at2759"/>
<dbReference type="InParanoid" id="A0A3N4KQ41"/>
<dbReference type="AlphaFoldDB" id="A0A3N4KQ41"/>
<dbReference type="Proteomes" id="UP000277580">
    <property type="component" value="Unassembled WGS sequence"/>
</dbReference>
<dbReference type="STRING" id="1392247.A0A3N4KQ41"/>
<evidence type="ECO:0000256" key="1">
    <source>
        <dbReference type="ARBA" id="ARBA00022737"/>
    </source>
</evidence>
<keyword evidence="2 3" id="KW-0040">ANK repeat</keyword>
<dbReference type="InterPro" id="IPR002110">
    <property type="entry name" value="Ankyrin_rpt"/>
</dbReference>
<keyword evidence="4" id="KW-0812">Transmembrane</keyword>
<evidence type="ECO:0000256" key="2">
    <source>
        <dbReference type="ARBA" id="ARBA00023043"/>
    </source>
</evidence>
<dbReference type="Pfam" id="PF12796">
    <property type="entry name" value="Ank_2"/>
    <property type="match status" value="1"/>
</dbReference>
<keyword evidence="4" id="KW-0472">Membrane</keyword>
<reference evidence="5 6" key="1">
    <citation type="journal article" date="2018" name="Nat. Ecol. Evol.">
        <title>Pezizomycetes genomes reveal the molecular basis of ectomycorrhizal truffle lifestyle.</title>
        <authorList>
            <person name="Murat C."/>
            <person name="Payen T."/>
            <person name="Noel B."/>
            <person name="Kuo A."/>
            <person name="Morin E."/>
            <person name="Chen J."/>
            <person name="Kohler A."/>
            <person name="Krizsan K."/>
            <person name="Balestrini R."/>
            <person name="Da Silva C."/>
            <person name="Montanini B."/>
            <person name="Hainaut M."/>
            <person name="Levati E."/>
            <person name="Barry K.W."/>
            <person name="Belfiori B."/>
            <person name="Cichocki N."/>
            <person name="Clum A."/>
            <person name="Dockter R.B."/>
            <person name="Fauchery L."/>
            <person name="Guy J."/>
            <person name="Iotti M."/>
            <person name="Le Tacon F."/>
            <person name="Lindquist E.A."/>
            <person name="Lipzen A."/>
            <person name="Malagnac F."/>
            <person name="Mello A."/>
            <person name="Molinier V."/>
            <person name="Miyauchi S."/>
            <person name="Poulain J."/>
            <person name="Riccioni C."/>
            <person name="Rubini A."/>
            <person name="Sitrit Y."/>
            <person name="Splivallo R."/>
            <person name="Traeger S."/>
            <person name="Wang M."/>
            <person name="Zifcakova L."/>
            <person name="Wipf D."/>
            <person name="Zambonelli A."/>
            <person name="Paolocci F."/>
            <person name="Nowrousian M."/>
            <person name="Ottonello S."/>
            <person name="Baldrian P."/>
            <person name="Spatafora J.W."/>
            <person name="Henrissat B."/>
            <person name="Nagy L.G."/>
            <person name="Aury J.M."/>
            <person name="Wincker P."/>
            <person name="Grigoriev I.V."/>
            <person name="Bonfante P."/>
            <person name="Martin F.M."/>
        </authorList>
    </citation>
    <scope>NUCLEOTIDE SEQUENCE [LARGE SCALE GENOMIC DNA]</scope>
    <source>
        <strain evidence="5 6">CCBAS932</strain>
    </source>
</reference>
<sequence>MGMITEDNVLLLGGQMIHLSTPLDAKTLYVIMKAFSEYIWRCQLYGNNPSVVIALSILFAVMFGYRSVIESMLGARVGGENEPQKGSPEESYLFRARQVAQGRLPELAENNLFTPPLILLHFTLFTLAVTNNINGIALLILELKGISTSLEEKSTWGSISGASREGHTPLVALWLSEDPSNHGPVFLMAIYEGHLEIVNLFLEEDSLRNIISQKEVCSCWCHNPLIYTTAEGHLNIVNRLLEAGADADPQHIDTSCPQCVEEMGGHRSSKTNTNSCTPLEFAAHFGNLPILNRLLEMGACVSKETGSCWKRCSPLSHAAEQGHLHILDRLLELDKELHSLVYSLERAIKRRQVPAVEILLEVVTRAKCTTSGTRKIGVTSLF</sequence>
<dbReference type="Gene3D" id="1.25.40.20">
    <property type="entry name" value="Ankyrin repeat-containing domain"/>
    <property type="match status" value="1"/>
</dbReference>
<dbReference type="SMART" id="SM00248">
    <property type="entry name" value="ANK"/>
    <property type="match status" value="4"/>
</dbReference>
<evidence type="ECO:0000256" key="3">
    <source>
        <dbReference type="PROSITE-ProRule" id="PRU00023"/>
    </source>
</evidence>
<dbReference type="Pfam" id="PF00023">
    <property type="entry name" value="Ank"/>
    <property type="match status" value="1"/>
</dbReference>
<dbReference type="PROSITE" id="PS50088">
    <property type="entry name" value="ANK_REPEAT"/>
    <property type="match status" value="1"/>
</dbReference>
<evidence type="ECO:0000313" key="5">
    <source>
        <dbReference type="EMBL" id="RPB12610.1"/>
    </source>
</evidence>
<dbReference type="SUPFAM" id="SSF48403">
    <property type="entry name" value="Ankyrin repeat"/>
    <property type="match status" value="1"/>
</dbReference>
<accession>A0A3N4KQ41</accession>
<dbReference type="EMBL" id="ML119128">
    <property type="protein sequence ID" value="RPB12610.1"/>
    <property type="molecule type" value="Genomic_DNA"/>
</dbReference>
<gene>
    <name evidence="5" type="ORF">P167DRAFT_162168</name>
</gene>
<evidence type="ECO:0000256" key="4">
    <source>
        <dbReference type="SAM" id="Phobius"/>
    </source>
</evidence>
<evidence type="ECO:0000313" key="6">
    <source>
        <dbReference type="Proteomes" id="UP000277580"/>
    </source>
</evidence>
<proteinExistence type="predicted"/>
<name>A0A3N4KQ41_9PEZI</name>
<dbReference type="PROSITE" id="PS50297">
    <property type="entry name" value="ANK_REP_REGION"/>
    <property type="match status" value="1"/>
</dbReference>